<evidence type="ECO:0000256" key="8">
    <source>
        <dbReference type="ARBA" id="ARBA00023136"/>
    </source>
</evidence>
<evidence type="ECO:0000313" key="10">
    <source>
        <dbReference type="EMBL" id="SER54737.1"/>
    </source>
</evidence>
<dbReference type="RefSeq" id="WP_092649556.1">
    <property type="nucleotide sequence ID" value="NZ_FOHA01000001.1"/>
</dbReference>
<dbReference type="EMBL" id="FOHA01000001">
    <property type="protein sequence ID" value="SER54737.1"/>
    <property type="molecule type" value="Genomic_DNA"/>
</dbReference>
<keyword evidence="3" id="KW-1003">Cell membrane</keyword>
<evidence type="ECO:0000256" key="6">
    <source>
        <dbReference type="ARBA" id="ARBA00022692"/>
    </source>
</evidence>
<feature type="transmembrane region" description="Helical" evidence="9">
    <location>
        <begin position="176"/>
        <end position="197"/>
    </location>
</feature>
<dbReference type="PANTHER" id="PTHR32502">
    <property type="entry name" value="N-ACETYLGALACTOSAMINE PERMEASE II COMPONENT-RELATED"/>
    <property type="match status" value="1"/>
</dbReference>
<evidence type="ECO:0000256" key="4">
    <source>
        <dbReference type="ARBA" id="ARBA00022597"/>
    </source>
</evidence>
<gene>
    <name evidence="10" type="ORF">SAMN04488559_101312</name>
</gene>
<protein>
    <submittedName>
        <fullName evidence="10">PTS system, mannose-specific IIC component</fullName>
    </submittedName>
</protein>
<dbReference type="InterPro" id="IPR004700">
    <property type="entry name" value="PTS_IIC_man"/>
</dbReference>
<evidence type="ECO:0000256" key="1">
    <source>
        <dbReference type="ARBA" id="ARBA00004651"/>
    </source>
</evidence>
<evidence type="ECO:0000256" key="7">
    <source>
        <dbReference type="ARBA" id="ARBA00022989"/>
    </source>
</evidence>
<dbReference type="STRING" id="142588.SAMN04488559_101312"/>
<keyword evidence="4" id="KW-0762">Sugar transport</keyword>
<dbReference type="AlphaFoldDB" id="A0A1H9Q2Q0"/>
<keyword evidence="2" id="KW-0813">Transport</keyword>
<evidence type="ECO:0000256" key="5">
    <source>
        <dbReference type="ARBA" id="ARBA00022683"/>
    </source>
</evidence>
<feature type="transmembrane region" description="Helical" evidence="9">
    <location>
        <begin position="27"/>
        <end position="48"/>
    </location>
</feature>
<accession>A0A1H9Q2Q0</accession>
<dbReference type="GO" id="GO:0009401">
    <property type="term" value="P:phosphoenolpyruvate-dependent sugar phosphotransferase system"/>
    <property type="evidence" value="ECO:0007669"/>
    <property type="project" value="UniProtKB-KW"/>
</dbReference>
<evidence type="ECO:0000313" key="11">
    <source>
        <dbReference type="Proteomes" id="UP000198948"/>
    </source>
</evidence>
<name>A0A1H9Q2Q0_9LACT</name>
<proteinExistence type="predicted"/>
<keyword evidence="11" id="KW-1185">Reference proteome</keyword>
<dbReference type="PANTHER" id="PTHR32502:SF8">
    <property type="entry name" value="N-ACETYLGALACTOSAMINE PERMEASE IIC COMPONENT 1"/>
    <property type="match status" value="1"/>
</dbReference>
<keyword evidence="8 9" id="KW-0472">Membrane</keyword>
<dbReference type="Pfam" id="PF03609">
    <property type="entry name" value="EII-Sor"/>
    <property type="match status" value="1"/>
</dbReference>
<evidence type="ECO:0000256" key="2">
    <source>
        <dbReference type="ARBA" id="ARBA00022448"/>
    </source>
</evidence>
<comment type="subcellular location">
    <subcellularLocation>
        <location evidence="1">Cell membrane</location>
        <topology evidence="1">Multi-pass membrane protein</topology>
    </subcellularLocation>
</comment>
<dbReference type="InterPro" id="IPR050303">
    <property type="entry name" value="GatZ_KbaZ_carbometab"/>
</dbReference>
<keyword evidence="5" id="KW-0598">Phosphotransferase system</keyword>
<dbReference type="GO" id="GO:0005886">
    <property type="term" value="C:plasma membrane"/>
    <property type="evidence" value="ECO:0007669"/>
    <property type="project" value="UniProtKB-SubCell"/>
</dbReference>
<feature type="transmembrane region" description="Helical" evidence="9">
    <location>
        <begin position="149"/>
        <end position="170"/>
    </location>
</feature>
<sequence length="262" mass="27825">MTVLLITILAFFIGIDDVSTKLFRRPLLIAPLVGIILGDLQAGLAIGATLEIMWMGIGNVGAYMAPDIVTGSLISTALAIMSRNGASLEATVATAVTLAVPTALLAQQLLVLIETVNVSLNSWAHRLAENADVKGTKWLIYPPAIMTGLARALPTFIALQFGAGAIQTLVDSLPTFVIEGLSTAGKIIPAVGIALLMMSMIKRVEMWMFLVLGFVLASYLQLAVLPVTLIALVIAYLYDLATQKNEVVQVAATDIDGEEYDL</sequence>
<evidence type="ECO:0000256" key="9">
    <source>
        <dbReference type="SAM" id="Phobius"/>
    </source>
</evidence>
<dbReference type="PROSITE" id="PS51106">
    <property type="entry name" value="PTS_EIIC_TYPE_4"/>
    <property type="match status" value="1"/>
</dbReference>
<reference evidence="10 11" key="1">
    <citation type="submission" date="2016-10" db="EMBL/GenBank/DDBJ databases">
        <authorList>
            <person name="de Groot N.N."/>
        </authorList>
    </citation>
    <scope>NUCLEOTIDE SEQUENCE [LARGE SCALE GENOMIC DNA]</scope>
    <source>
        <strain evidence="10 11">DSM 13760</strain>
    </source>
</reference>
<dbReference type="OrthoDB" id="1649937at2"/>
<keyword evidence="7 9" id="KW-1133">Transmembrane helix</keyword>
<keyword evidence="6 9" id="KW-0812">Transmembrane</keyword>
<evidence type="ECO:0000256" key="3">
    <source>
        <dbReference type="ARBA" id="ARBA00022475"/>
    </source>
</evidence>
<feature type="transmembrane region" description="Helical" evidence="9">
    <location>
        <begin position="60"/>
        <end position="80"/>
    </location>
</feature>
<organism evidence="10 11">
    <name type="scientific">Isobaculum melis</name>
    <dbReference type="NCBI Taxonomy" id="142588"/>
    <lineage>
        <taxon>Bacteria</taxon>
        <taxon>Bacillati</taxon>
        <taxon>Bacillota</taxon>
        <taxon>Bacilli</taxon>
        <taxon>Lactobacillales</taxon>
        <taxon>Carnobacteriaceae</taxon>
        <taxon>Isobaculum</taxon>
    </lineage>
</organism>
<dbReference type="Proteomes" id="UP000198948">
    <property type="component" value="Unassembled WGS sequence"/>
</dbReference>
<feature type="transmembrane region" description="Helical" evidence="9">
    <location>
        <begin position="209"/>
        <end position="238"/>
    </location>
</feature>